<keyword evidence="9" id="KW-0966">Cell projection</keyword>
<keyword evidence="7" id="KW-0969">Cilium</keyword>
<sequence length="203" mass="22878">MPPKKGKGKGKGKKKGGDGDDDGGDISNNPVALAKAYEMQNAALRRQLAERTDAATEAIKARRELSERVETLKKDFEEERDSTFEITADMTRQYKAMQEELLGRINSLENTINDLKDKLEESKVTLERTIKEKDEVIDSKEDEIAQLRSKMEEMASEFGDMLQETLKKMSERIEVSNSKWESDTGVPVIRKLEEFNMGGAGGR</sequence>
<evidence type="ECO:0000256" key="8">
    <source>
        <dbReference type="ARBA" id="ARBA00023212"/>
    </source>
</evidence>
<organism evidence="14">
    <name type="scientific">Bicosoecida sp. CB-2014</name>
    <dbReference type="NCBI Taxonomy" id="1486930"/>
    <lineage>
        <taxon>Eukaryota</taxon>
        <taxon>Sar</taxon>
        <taxon>Stramenopiles</taxon>
        <taxon>Bigyra</taxon>
        <taxon>Opalozoa</taxon>
        <taxon>Bicosoecida</taxon>
    </lineage>
</organism>
<dbReference type="Gene3D" id="1.10.287.2610">
    <property type="match status" value="1"/>
</dbReference>
<reference evidence="14" key="1">
    <citation type="submission" date="2021-01" db="EMBL/GenBank/DDBJ databases">
        <authorList>
            <person name="Corre E."/>
            <person name="Pelletier E."/>
            <person name="Niang G."/>
            <person name="Scheremetjew M."/>
            <person name="Finn R."/>
            <person name="Kale V."/>
            <person name="Holt S."/>
            <person name="Cochrane G."/>
            <person name="Meng A."/>
            <person name="Brown T."/>
            <person name="Cohen L."/>
        </authorList>
    </citation>
    <scope>NUCLEOTIDE SEQUENCE</scope>
    <source>
        <strain evidence="14">Ms1</strain>
    </source>
</reference>
<evidence type="ECO:0000256" key="11">
    <source>
        <dbReference type="ARBA" id="ARBA00044800"/>
    </source>
</evidence>
<accession>A0A7S1CEK7</accession>
<comment type="subunit">
    <text evidence="3">Component of the nexin-dynein regulatory complex (N-DRC).</text>
</comment>
<keyword evidence="6 12" id="KW-0175">Coiled coil</keyword>
<name>A0A7S1CEK7_9STRA</name>
<dbReference type="InterPro" id="IPR033585">
    <property type="entry name" value="DRC12-like"/>
</dbReference>
<evidence type="ECO:0000256" key="3">
    <source>
        <dbReference type="ARBA" id="ARBA00011248"/>
    </source>
</evidence>
<evidence type="ECO:0000256" key="7">
    <source>
        <dbReference type="ARBA" id="ARBA00023069"/>
    </source>
</evidence>
<comment type="subcellular location">
    <subcellularLocation>
        <location evidence="2">Cytoplasm</location>
        <location evidence="2">Cytoskeleton</location>
        <location evidence="2">Flagellum axoneme</location>
    </subcellularLocation>
</comment>
<dbReference type="PANTHER" id="PTHR28656">
    <property type="entry name" value="COILED-COIL DOMAIN-CONTAINING PROTEIN 153"/>
    <property type="match status" value="1"/>
</dbReference>
<dbReference type="SUPFAM" id="SSF58010">
    <property type="entry name" value="Fibrinogen coiled-coil and central regions"/>
    <property type="match status" value="1"/>
</dbReference>
<evidence type="ECO:0000256" key="13">
    <source>
        <dbReference type="SAM" id="MobiDB-lite"/>
    </source>
</evidence>
<evidence type="ECO:0000256" key="6">
    <source>
        <dbReference type="ARBA" id="ARBA00023054"/>
    </source>
</evidence>
<evidence type="ECO:0000256" key="12">
    <source>
        <dbReference type="SAM" id="Coils"/>
    </source>
</evidence>
<comment type="function">
    <text evidence="1">Component of the nexin-dynein regulatory complex (N-DRC), a key regulator of ciliary/flagellar motility which maintains the alignment and integrity of the distal axoneme and regulates microtubule sliding in motile axonemes.</text>
</comment>
<comment type="similarity">
    <text evidence="10">Belongs to the DRC12 family.</text>
</comment>
<proteinExistence type="inferred from homology"/>
<evidence type="ECO:0000256" key="9">
    <source>
        <dbReference type="ARBA" id="ARBA00023273"/>
    </source>
</evidence>
<dbReference type="AlphaFoldDB" id="A0A7S1CEK7"/>
<evidence type="ECO:0000256" key="4">
    <source>
        <dbReference type="ARBA" id="ARBA00022490"/>
    </source>
</evidence>
<dbReference type="EMBL" id="HBFS01013730">
    <property type="protein sequence ID" value="CAD8916066.1"/>
    <property type="molecule type" value="Transcribed_RNA"/>
</dbReference>
<feature type="compositionally biased region" description="Basic residues" evidence="13">
    <location>
        <begin position="1"/>
        <end position="14"/>
    </location>
</feature>
<evidence type="ECO:0000256" key="2">
    <source>
        <dbReference type="ARBA" id="ARBA00004611"/>
    </source>
</evidence>
<evidence type="ECO:0000256" key="10">
    <source>
        <dbReference type="ARBA" id="ARBA00044754"/>
    </source>
</evidence>
<protein>
    <recommendedName>
        <fullName evidence="11">Dynein regulatory complex protein 12</fullName>
    </recommendedName>
</protein>
<keyword evidence="5" id="KW-0282">Flagellum</keyword>
<gene>
    <name evidence="14" type="ORF">BSP0115_LOCUS9323</name>
</gene>
<evidence type="ECO:0000256" key="5">
    <source>
        <dbReference type="ARBA" id="ARBA00022846"/>
    </source>
</evidence>
<dbReference type="PANTHER" id="PTHR28656:SF1">
    <property type="entry name" value="COILED-COIL DOMAIN-CONTAINING PROTEIN 153"/>
    <property type="match status" value="1"/>
</dbReference>
<keyword evidence="4" id="KW-0963">Cytoplasm</keyword>
<keyword evidence="8" id="KW-0206">Cytoskeleton</keyword>
<feature type="coiled-coil region" evidence="12">
    <location>
        <begin position="34"/>
        <end position="164"/>
    </location>
</feature>
<evidence type="ECO:0000256" key="1">
    <source>
        <dbReference type="ARBA" id="ARBA00003029"/>
    </source>
</evidence>
<feature type="region of interest" description="Disordered" evidence="13">
    <location>
        <begin position="1"/>
        <end position="31"/>
    </location>
</feature>
<evidence type="ECO:0000313" key="14">
    <source>
        <dbReference type="EMBL" id="CAD8916066.1"/>
    </source>
</evidence>